<proteinExistence type="predicted"/>
<keyword evidence="2" id="KW-1185">Reference proteome</keyword>
<sequence>MDFHSPSREYEESFEDFEAIADLALIERVESRDGDVRTLGTSYWEEPVSRLREQFDEQGEEWPPLQAEMFDASAERARDLLDTSENLSTV</sequence>
<dbReference type="AlphaFoldDB" id="M0AR96"/>
<evidence type="ECO:0000313" key="1">
    <source>
        <dbReference type="EMBL" id="ELZ01040.1"/>
    </source>
</evidence>
<reference evidence="1 2" key="1">
    <citation type="journal article" date="2014" name="PLoS Genet.">
        <title>Phylogenetically driven sequencing of extremely halophilic archaea reveals strategies for static and dynamic osmo-response.</title>
        <authorList>
            <person name="Becker E.A."/>
            <person name="Seitzer P.M."/>
            <person name="Tritt A."/>
            <person name="Larsen D."/>
            <person name="Krusor M."/>
            <person name="Yao A.I."/>
            <person name="Wu D."/>
            <person name="Madern D."/>
            <person name="Eisen J.A."/>
            <person name="Darling A.E."/>
            <person name="Facciotti M.T."/>
        </authorList>
    </citation>
    <scope>NUCLEOTIDE SEQUENCE [LARGE SCALE GENOMIC DNA]</scope>
    <source>
        <strain evidence="1 2">DSM 13077</strain>
    </source>
</reference>
<evidence type="ECO:0000313" key="2">
    <source>
        <dbReference type="Proteomes" id="UP000011591"/>
    </source>
</evidence>
<dbReference type="EMBL" id="AOIP01000048">
    <property type="protein sequence ID" value="ELZ01040.1"/>
    <property type="molecule type" value="Genomic_DNA"/>
</dbReference>
<protein>
    <submittedName>
        <fullName evidence="1">Uncharacterized protein</fullName>
    </submittedName>
</protein>
<comment type="caution">
    <text evidence="1">The sequence shown here is derived from an EMBL/GenBank/DDBJ whole genome shotgun (WGS) entry which is preliminary data.</text>
</comment>
<organism evidence="1 2">
    <name type="scientific">Natrialba aegyptia DSM 13077</name>
    <dbReference type="NCBI Taxonomy" id="1227491"/>
    <lineage>
        <taxon>Archaea</taxon>
        <taxon>Methanobacteriati</taxon>
        <taxon>Methanobacteriota</taxon>
        <taxon>Stenosarchaea group</taxon>
        <taxon>Halobacteria</taxon>
        <taxon>Halobacteriales</taxon>
        <taxon>Natrialbaceae</taxon>
        <taxon>Natrialba</taxon>
    </lineage>
</organism>
<name>M0AR96_9EURY</name>
<dbReference type="Proteomes" id="UP000011591">
    <property type="component" value="Unassembled WGS sequence"/>
</dbReference>
<gene>
    <name evidence="1" type="ORF">C480_18387</name>
</gene>
<accession>M0AR96</accession>